<dbReference type="EMBL" id="KQ087239">
    <property type="protein sequence ID" value="KLT40211.1"/>
    <property type="molecule type" value="Genomic_DNA"/>
</dbReference>
<reference evidence="2 3" key="1">
    <citation type="submission" date="2015-03" db="EMBL/GenBank/DDBJ databases">
        <title>Genomics and transcriptomics of the oil-accumulating basidiomycete yeast T. oleaginosus allow insights into substrate utilization and the diverse evolutionary trajectories of mating systems in fungi.</title>
        <authorList>
            <consortium name="DOE Joint Genome Institute"/>
            <person name="Kourist R."/>
            <person name="Kracht O."/>
            <person name="Bracharz F."/>
            <person name="Lipzen A."/>
            <person name="Nolan M."/>
            <person name="Ohm R."/>
            <person name="Grigoriev I."/>
            <person name="Sun S."/>
            <person name="Heitman J."/>
            <person name="Bruck T."/>
            <person name="Nowrousian M."/>
        </authorList>
    </citation>
    <scope>NUCLEOTIDE SEQUENCE [LARGE SCALE GENOMIC DNA]</scope>
    <source>
        <strain evidence="2 3">IBC0246</strain>
    </source>
</reference>
<dbReference type="Proteomes" id="UP000053611">
    <property type="component" value="Unassembled WGS sequence"/>
</dbReference>
<feature type="chain" id="PRO_5005245320" evidence="1">
    <location>
        <begin position="23"/>
        <end position="65"/>
    </location>
</feature>
<sequence length="65" mass="6908">MTLSRTVSGLLVWLLKWVKAGAMNKVPQCADGGRDGMVSVDYKRRVASPMAGWGVPQGRSASVSS</sequence>
<keyword evidence="3" id="KW-1185">Reference proteome</keyword>
<keyword evidence="1" id="KW-0732">Signal</keyword>
<organism evidence="2 3">
    <name type="scientific">Cutaneotrichosporon oleaginosum</name>
    <dbReference type="NCBI Taxonomy" id="879819"/>
    <lineage>
        <taxon>Eukaryota</taxon>
        <taxon>Fungi</taxon>
        <taxon>Dikarya</taxon>
        <taxon>Basidiomycota</taxon>
        <taxon>Agaricomycotina</taxon>
        <taxon>Tremellomycetes</taxon>
        <taxon>Trichosporonales</taxon>
        <taxon>Trichosporonaceae</taxon>
        <taxon>Cutaneotrichosporon</taxon>
    </lineage>
</organism>
<dbReference type="GeneID" id="28984607"/>
<evidence type="ECO:0000313" key="3">
    <source>
        <dbReference type="Proteomes" id="UP000053611"/>
    </source>
</evidence>
<name>A0A0J0XGM3_9TREE</name>
<evidence type="ECO:0000313" key="2">
    <source>
        <dbReference type="EMBL" id="KLT40211.1"/>
    </source>
</evidence>
<protein>
    <submittedName>
        <fullName evidence="2">Uncharacterized protein</fullName>
    </submittedName>
</protein>
<dbReference type="AlphaFoldDB" id="A0A0J0XGM3"/>
<feature type="signal peptide" evidence="1">
    <location>
        <begin position="1"/>
        <end position="22"/>
    </location>
</feature>
<proteinExistence type="predicted"/>
<evidence type="ECO:0000256" key="1">
    <source>
        <dbReference type="SAM" id="SignalP"/>
    </source>
</evidence>
<accession>A0A0J0XGM3</accession>
<gene>
    <name evidence="2" type="ORF">CC85DRAFT_287732</name>
</gene>
<dbReference type="RefSeq" id="XP_018276702.1">
    <property type="nucleotide sequence ID" value="XM_018424004.1"/>
</dbReference>